<accession>A0ABR1EXZ0</accession>
<dbReference type="Proteomes" id="UP001498771">
    <property type="component" value="Unassembled WGS sequence"/>
</dbReference>
<keyword evidence="5" id="KW-1185">Reference proteome</keyword>
<dbReference type="PROSITE" id="PS00868">
    <property type="entry name" value="CYS_MET_METAB_PP"/>
    <property type="match status" value="1"/>
</dbReference>
<comment type="caution">
    <text evidence="4">The sequence shown here is derived from an EMBL/GenBank/DDBJ whole genome shotgun (WGS) entry which is preliminary data.</text>
</comment>
<evidence type="ECO:0000256" key="3">
    <source>
        <dbReference type="RuleBase" id="RU362118"/>
    </source>
</evidence>
<dbReference type="SUPFAM" id="SSF53383">
    <property type="entry name" value="PLP-dependent transferases"/>
    <property type="match status" value="1"/>
</dbReference>
<evidence type="ECO:0000313" key="4">
    <source>
        <dbReference type="EMBL" id="KAK7202474.1"/>
    </source>
</evidence>
<dbReference type="InterPro" id="IPR015421">
    <property type="entry name" value="PyrdxlP-dep_Trfase_major"/>
</dbReference>
<dbReference type="Gene3D" id="3.40.640.10">
    <property type="entry name" value="Type I PLP-dependent aspartate aminotransferase-like (Major domain)"/>
    <property type="match status" value="1"/>
</dbReference>
<reference evidence="4 5" key="1">
    <citation type="submission" date="2024-03" db="EMBL/GenBank/DDBJ databases">
        <title>Genome-scale model development and genomic sequencing of the oleaginous clade Lipomyces.</title>
        <authorList>
            <consortium name="Lawrence Berkeley National Laboratory"/>
            <person name="Czajka J.J."/>
            <person name="Han Y."/>
            <person name="Kim J."/>
            <person name="Mondo S.J."/>
            <person name="Hofstad B.A."/>
            <person name="Robles A."/>
            <person name="Haridas S."/>
            <person name="Riley R."/>
            <person name="LaButti K."/>
            <person name="Pangilinan J."/>
            <person name="Andreopoulos W."/>
            <person name="Lipzen A."/>
            <person name="Yan J."/>
            <person name="Wang M."/>
            <person name="Ng V."/>
            <person name="Grigoriev I.V."/>
            <person name="Spatafora J.W."/>
            <person name="Magnuson J.K."/>
            <person name="Baker S.E."/>
            <person name="Pomraning K.R."/>
        </authorList>
    </citation>
    <scope>NUCLEOTIDE SEQUENCE [LARGE SCALE GENOMIC DNA]</scope>
    <source>
        <strain evidence="4 5">Phaff 52-87</strain>
    </source>
</reference>
<keyword evidence="2 3" id="KW-0663">Pyridoxal phosphate</keyword>
<dbReference type="InterPro" id="IPR054542">
    <property type="entry name" value="Cys_met_metab_PP"/>
</dbReference>
<gene>
    <name evidence="4" type="ORF">BZA70DRAFT_285885</name>
</gene>
<sequence length="384" mass="41494">MSDYDLDLASVSVHADDEFSLVSDVATPLHVSTIYKYNSDPDKLVRAKDHDIRLAGPDERVYSRFGNPVTSRVEAVLSGILGGHAVVYSSGLSAFTAAITHLQPKRVAIADGYHGCHNVLAILSRFGGGASIESIDHYDPSLSANDLFHIETPINPTGIALDLEKAVSFAHARGAKVLVDATFAPPPIQNPFDFGVDLVMHSATKYFGGHSDLLAGVLVTKDPAVRDQLLQDRGILGLQPGNMESWLLLRSLRTYKLRVTQQSTSATKIARFLADALASSSIPALKQVHHSSLQTEPFVAKQMPNGMHSPAFSIEVASSDLARKLPSRLKLFHHSTSLGGVESLIEWRAVSDKHVPETLLRLSIGVEDTDDLIADLKQGLLSLS</sequence>
<dbReference type="PANTHER" id="PTHR11808">
    <property type="entry name" value="TRANS-SULFURATION ENZYME FAMILY MEMBER"/>
    <property type="match status" value="1"/>
</dbReference>
<comment type="cofactor">
    <cofactor evidence="1 3">
        <name>pyridoxal 5'-phosphate</name>
        <dbReference type="ChEBI" id="CHEBI:597326"/>
    </cofactor>
</comment>
<dbReference type="EMBL" id="JBBJBU010000017">
    <property type="protein sequence ID" value="KAK7202474.1"/>
    <property type="molecule type" value="Genomic_DNA"/>
</dbReference>
<dbReference type="InterPro" id="IPR015422">
    <property type="entry name" value="PyrdxlP-dep_Trfase_small"/>
</dbReference>
<protein>
    <submittedName>
        <fullName evidence="4">Trans-sulfuration enzyme</fullName>
    </submittedName>
</protein>
<organism evidence="4 5">
    <name type="scientific">Myxozyma melibiosi</name>
    <dbReference type="NCBI Taxonomy" id="54550"/>
    <lineage>
        <taxon>Eukaryota</taxon>
        <taxon>Fungi</taxon>
        <taxon>Dikarya</taxon>
        <taxon>Ascomycota</taxon>
        <taxon>Saccharomycotina</taxon>
        <taxon>Lipomycetes</taxon>
        <taxon>Lipomycetales</taxon>
        <taxon>Lipomycetaceae</taxon>
        <taxon>Myxozyma</taxon>
    </lineage>
</organism>
<dbReference type="PIRSF" id="PIRSF001434">
    <property type="entry name" value="CGS"/>
    <property type="match status" value="1"/>
</dbReference>
<dbReference type="PANTHER" id="PTHR11808:SF35">
    <property type="entry name" value="CYSTATHIONINE GAMMA-SYNTHASE (AFU_ORTHOLOGUE AFUA_7G01590)"/>
    <property type="match status" value="1"/>
</dbReference>
<name>A0ABR1EXZ0_9ASCO</name>
<dbReference type="RefSeq" id="XP_064765507.1">
    <property type="nucleotide sequence ID" value="XM_064913809.1"/>
</dbReference>
<dbReference type="Pfam" id="PF01053">
    <property type="entry name" value="Cys_Met_Meta_PP"/>
    <property type="match status" value="1"/>
</dbReference>
<dbReference type="GeneID" id="90039321"/>
<evidence type="ECO:0000256" key="1">
    <source>
        <dbReference type="ARBA" id="ARBA00001933"/>
    </source>
</evidence>
<comment type="similarity">
    <text evidence="3">Belongs to the trans-sulfuration enzymes family.</text>
</comment>
<dbReference type="Gene3D" id="3.90.1150.10">
    <property type="entry name" value="Aspartate Aminotransferase, domain 1"/>
    <property type="match status" value="1"/>
</dbReference>
<proteinExistence type="inferred from homology"/>
<dbReference type="InterPro" id="IPR015424">
    <property type="entry name" value="PyrdxlP-dep_Trfase"/>
</dbReference>
<evidence type="ECO:0000313" key="5">
    <source>
        <dbReference type="Proteomes" id="UP001498771"/>
    </source>
</evidence>
<dbReference type="InterPro" id="IPR000277">
    <property type="entry name" value="Cys/Met-Metab_PyrdxlP-dep_enz"/>
</dbReference>
<evidence type="ECO:0000256" key="2">
    <source>
        <dbReference type="ARBA" id="ARBA00022898"/>
    </source>
</evidence>